<protein>
    <submittedName>
        <fullName evidence="6">LysR family transcriptional regulator</fullName>
    </submittedName>
</protein>
<dbReference type="InterPro" id="IPR005119">
    <property type="entry name" value="LysR_subst-bd"/>
</dbReference>
<dbReference type="InterPro" id="IPR036388">
    <property type="entry name" value="WH-like_DNA-bd_sf"/>
</dbReference>
<dbReference type="GO" id="GO:0003677">
    <property type="term" value="F:DNA binding"/>
    <property type="evidence" value="ECO:0007669"/>
    <property type="project" value="UniProtKB-KW"/>
</dbReference>
<dbReference type="Proteomes" id="UP000018733">
    <property type="component" value="Unassembled WGS sequence"/>
</dbReference>
<sequence length="300" mass="33574">MNISSRDLQLFLALVDEKNFTRAAERCNLSQSAFSTRIGALETALGERLFDRTTRTVELTPEGHLFSSSVRNLYDEFSAVINNFREHAARRKGRIAVAALPSLCAAWLPRIYASFRQQYPGIELTLTDTLSMQCLGLLRAGEVDFALAATADPGEDLDAQLLYVDSFYLVCRHDHPLAQHQFLQMEDIGNHPFIHMNRLSSVRHSLDAALHPLTLRTCMEVEHLATLAGLVASGAGVTVVPSLTLFQFQRQELVVRPIGDARLARSIYLVRRRGRSLSVAARALWEDIMARRDELSPDLT</sequence>
<evidence type="ECO:0000259" key="5">
    <source>
        <dbReference type="PROSITE" id="PS50931"/>
    </source>
</evidence>
<organism evidence="6 7">
    <name type="scientific">Advenella kashmirensis W13003</name>
    <dbReference type="NCBI Taxonomy" id="1424334"/>
    <lineage>
        <taxon>Bacteria</taxon>
        <taxon>Pseudomonadati</taxon>
        <taxon>Pseudomonadota</taxon>
        <taxon>Betaproteobacteria</taxon>
        <taxon>Burkholderiales</taxon>
        <taxon>Alcaligenaceae</taxon>
    </lineage>
</organism>
<dbReference type="GO" id="GO:0005829">
    <property type="term" value="C:cytosol"/>
    <property type="evidence" value="ECO:0007669"/>
    <property type="project" value="TreeGrafter"/>
</dbReference>
<keyword evidence="3" id="KW-0238">DNA-binding</keyword>
<dbReference type="HOGENOM" id="CLU_039613_6_0_4"/>
<dbReference type="OrthoDB" id="646694at2"/>
<dbReference type="SUPFAM" id="SSF53850">
    <property type="entry name" value="Periplasmic binding protein-like II"/>
    <property type="match status" value="1"/>
</dbReference>
<dbReference type="Pfam" id="PF03466">
    <property type="entry name" value="LysR_substrate"/>
    <property type="match status" value="1"/>
</dbReference>
<dbReference type="SUPFAM" id="SSF46785">
    <property type="entry name" value="Winged helix' DNA-binding domain"/>
    <property type="match status" value="1"/>
</dbReference>
<comment type="similarity">
    <text evidence="1">Belongs to the LysR transcriptional regulatory family.</text>
</comment>
<dbReference type="PANTHER" id="PTHR30419:SF8">
    <property type="entry name" value="NITROGEN ASSIMILATION TRANSCRIPTIONAL ACTIVATOR-RELATED"/>
    <property type="match status" value="1"/>
</dbReference>
<dbReference type="Gene3D" id="3.40.190.290">
    <property type="match status" value="1"/>
</dbReference>
<evidence type="ECO:0000256" key="4">
    <source>
        <dbReference type="ARBA" id="ARBA00023163"/>
    </source>
</evidence>
<dbReference type="GO" id="GO:0003700">
    <property type="term" value="F:DNA-binding transcription factor activity"/>
    <property type="evidence" value="ECO:0007669"/>
    <property type="project" value="InterPro"/>
</dbReference>
<feature type="domain" description="HTH lysR-type" evidence="5">
    <location>
        <begin position="1"/>
        <end position="60"/>
    </location>
</feature>
<reference evidence="6 7" key="1">
    <citation type="journal article" date="2014" name="Genome Announc.">
        <title>Draft Genome Sequence of Advenella kashmirensis Strain W13003, a Polycyclic Aromatic Hydrocarbon-Degrading Bacterium.</title>
        <authorList>
            <person name="Wang X."/>
            <person name="Jin D."/>
            <person name="Zhou L."/>
            <person name="Wu L."/>
            <person name="An W."/>
            <person name="Zhao L."/>
        </authorList>
    </citation>
    <scope>NUCLEOTIDE SEQUENCE [LARGE SCALE GENOMIC DNA]</scope>
    <source>
        <strain evidence="6 7">W13003</strain>
    </source>
</reference>
<keyword evidence="7" id="KW-1185">Reference proteome</keyword>
<dbReference type="EMBL" id="AYXT01000009">
    <property type="protein sequence ID" value="ETF02927.1"/>
    <property type="molecule type" value="Genomic_DNA"/>
</dbReference>
<dbReference type="InterPro" id="IPR036390">
    <property type="entry name" value="WH_DNA-bd_sf"/>
</dbReference>
<dbReference type="InterPro" id="IPR050950">
    <property type="entry name" value="HTH-type_LysR_regulators"/>
</dbReference>
<dbReference type="Gene3D" id="1.10.10.10">
    <property type="entry name" value="Winged helix-like DNA-binding domain superfamily/Winged helix DNA-binding domain"/>
    <property type="match status" value="1"/>
</dbReference>
<dbReference type="STRING" id="1424334.W822_08840"/>
<evidence type="ECO:0000256" key="2">
    <source>
        <dbReference type="ARBA" id="ARBA00023015"/>
    </source>
</evidence>
<dbReference type="PRINTS" id="PR00039">
    <property type="entry name" value="HTHLYSR"/>
</dbReference>
<accession>V8QTF9</accession>
<evidence type="ECO:0000313" key="6">
    <source>
        <dbReference type="EMBL" id="ETF02927.1"/>
    </source>
</evidence>
<evidence type="ECO:0000256" key="3">
    <source>
        <dbReference type="ARBA" id="ARBA00023125"/>
    </source>
</evidence>
<keyword evidence="4" id="KW-0804">Transcription</keyword>
<dbReference type="RefSeq" id="WP_024004744.1">
    <property type="nucleotide sequence ID" value="NZ_KI650979.1"/>
</dbReference>
<dbReference type="InterPro" id="IPR000847">
    <property type="entry name" value="LysR_HTH_N"/>
</dbReference>
<comment type="caution">
    <text evidence="6">The sequence shown here is derived from an EMBL/GenBank/DDBJ whole genome shotgun (WGS) entry which is preliminary data.</text>
</comment>
<keyword evidence="2" id="KW-0805">Transcription regulation</keyword>
<evidence type="ECO:0000313" key="7">
    <source>
        <dbReference type="Proteomes" id="UP000018733"/>
    </source>
</evidence>
<dbReference type="PROSITE" id="PS50931">
    <property type="entry name" value="HTH_LYSR"/>
    <property type="match status" value="1"/>
</dbReference>
<dbReference type="PANTHER" id="PTHR30419">
    <property type="entry name" value="HTH-TYPE TRANSCRIPTIONAL REGULATOR YBHD"/>
    <property type="match status" value="1"/>
</dbReference>
<dbReference type="PATRIC" id="fig|1424334.3.peg.1774"/>
<evidence type="ECO:0000256" key="1">
    <source>
        <dbReference type="ARBA" id="ARBA00009437"/>
    </source>
</evidence>
<dbReference type="AlphaFoldDB" id="V8QTF9"/>
<dbReference type="CDD" id="cd08440">
    <property type="entry name" value="PBP2_LTTR_like_4"/>
    <property type="match status" value="1"/>
</dbReference>
<dbReference type="FunFam" id="1.10.10.10:FF:000001">
    <property type="entry name" value="LysR family transcriptional regulator"/>
    <property type="match status" value="1"/>
</dbReference>
<dbReference type="Pfam" id="PF00126">
    <property type="entry name" value="HTH_1"/>
    <property type="match status" value="1"/>
</dbReference>
<proteinExistence type="inferred from homology"/>
<gene>
    <name evidence="6" type="ORF">W822_08840</name>
</gene>
<name>V8QTF9_9BURK</name>
<dbReference type="eggNOG" id="COG0583">
    <property type="taxonomic scope" value="Bacteria"/>
</dbReference>